<reference evidence="1" key="1">
    <citation type="submission" date="2019-06" db="EMBL/GenBank/DDBJ databases">
        <authorList>
            <person name="Zheng W."/>
        </authorList>
    </citation>
    <scope>NUCLEOTIDE SEQUENCE</scope>
    <source>
        <strain evidence="1">QDHG01</strain>
    </source>
</reference>
<organism evidence="1 2">
    <name type="scientific">Halteria grandinella</name>
    <dbReference type="NCBI Taxonomy" id="5974"/>
    <lineage>
        <taxon>Eukaryota</taxon>
        <taxon>Sar</taxon>
        <taxon>Alveolata</taxon>
        <taxon>Ciliophora</taxon>
        <taxon>Intramacronucleata</taxon>
        <taxon>Spirotrichea</taxon>
        <taxon>Stichotrichia</taxon>
        <taxon>Sporadotrichida</taxon>
        <taxon>Halteriidae</taxon>
        <taxon>Halteria</taxon>
    </lineage>
</organism>
<evidence type="ECO:0000313" key="1">
    <source>
        <dbReference type="EMBL" id="TNV81176.1"/>
    </source>
</evidence>
<protein>
    <submittedName>
        <fullName evidence="1">Uncharacterized protein</fullName>
    </submittedName>
</protein>
<comment type="caution">
    <text evidence="1">The sequence shown here is derived from an EMBL/GenBank/DDBJ whole genome shotgun (WGS) entry which is preliminary data.</text>
</comment>
<proteinExistence type="predicted"/>
<keyword evidence="2" id="KW-1185">Reference proteome</keyword>
<gene>
    <name evidence="1" type="ORF">FGO68_gene16204</name>
</gene>
<sequence length="127" mass="14430">MCSISYSWLIIAYDGIIDFQAAHLANPSALRVPSNLTPSPKQYNLNSGSLPNRSLSLRPRVSSLLSMLIMPILKAIFSIYLKRPPTWARVSRSIFCIDGFSSWKQIRVKTVISSQSQQWADSVKWWK</sequence>
<dbReference type="EMBL" id="RRYP01006475">
    <property type="protein sequence ID" value="TNV81176.1"/>
    <property type="molecule type" value="Genomic_DNA"/>
</dbReference>
<dbReference type="AlphaFoldDB" id="A0A8J8NVY4"/>
<accession>A0A8J8NVY4</accession>
<dbReference type="Proteomes" id="UP000785679">
    <property type="component" value="Unassembled WGS sequence"/>
</dbReference>
<name>A0A8J8NVY4_HALGN</name>
<evidence type="ECO:0000313" key="2">
    <source>
        <dbReference type="Proteomes" id="UP000785679"/>
    </source>
</evidence>